<evidence type="ECO:0000313" key="3">
    <source>
        <dbReference type="Proteomes" id="UP000315252"/>
    </source>
</evidence>
<dbReference type="Pfam" id="PF25181">
    <property type="entry name" value="Phage_Bbp19"/>
    <property type="match status" value="1"/>
</dbReference>
<name>A0A545TU97_9PROT</name>
<organism evidence="2 3">
    <name type="scientific">Denitrobaculum tricleocarpae</name>
    <dbReference type="NCBI Taxonomy" id="2591009"/>
    <lineage>
        <taxon>Bacteria</taxon>
        <taxon>Pseudomonadati</taxon>
        <taxon>Pseudomonadota</taxon>
        <taxon>Alphaproteobacteria</taxon>
        <taxon>Rhodospirillales</taxon>
        <taxon>Rhodospirillaceae</taxon>
        <taxon>Denitrobaculum</taxon>
    </lineage>
</organism>
<evidence type="ECO:0000313" key="2">
    <source>
        <dbReference type="EMBL" id="TQV80794.1"/>
    </source>
</evidence>
<reference evidence="2 3" key="1">
    <citation type="submission" date="2019-06" db="EMBL/GenBank/DDBJ databases">
        <title>Whole genome sequence for Rhodospirillaceae sp. R148.</title>
        <authorList>
            <person name="Wang G."/>
        </authorList>
    </citation>
    <scope>NUCLEOTIDE SEQUENCE [LARGE SCALE GENOMIC DNA]</scope>
    <source>
        <strain evidence="2 3">R148</strain>
    </source>
</reference>
<dbReference type="Proteomes" id="UP000315252">
    <property type="component" value="Unassembled WGS sequence"/>
</dbReference>
<proteinExistence type="predicted"/>
<dbReference type="EMBL" id="VHSH01000003">
    <property type="protein sequence ID" value="TQV80794.1"/>
    <property type="molecule type" value="Genomic_DNA"/>
</dbReference>
<feature type="domain" description="Bbp19-like phage" evidence="1">
    <location>
        <begin position="16"/>
        <end position="78"/>
    </location>
</feature>
<comment type="caution">
    <text evidence="2">The sequence shown here is derived from an EMBL/GenBank/DDBJ whole genome shotgun (WGS) entry which is preliminary data.</text>
</comment>
<sequence length="85" mass="10103">MREVFARLLRRRRLAYRRTFASRDGQAVLADLRNFCCATRPSFQPGDSHATALREGRREVWLRLQMHLNMTEKQIWQLSDENAPE</sequence>
<protein>
    <recommendedName>
        <fullName evidence="1">Bbp19-like phage domain-containing protein</fullName>
    </recommendedName>
</protein>
<keyword evidence="3" id="KW-1185">Reference proteome</keyword>
<evidence type="ECO:0000259" key="1">
    <source>
        <dbReference type="Pfam" id="PF25181"/>
    </source>
</evidence>
<dbReference type="RefSeq" id="WP_142896508.1">
    <property type="nucleotide sequence ID" value="NZ_ML660054.1"/>
</dbReference>
<gene>
    <name evidence="2" type="ORF">FKG95_11635</name>
</gene>
<dbReference type="InterPro" id="IPR057447">
    <property type="entry name" value="Bbp19-like_phage"/>
</dbReference>
<dbReference type="OrthoDB" id="7574687at2"/>
<dbReference type="AlphaFoldDB" id="A0A545TU97"/>
<accession>A0A545TU97</accession>